<proteinExistence type="predicted"/>
<dbReference type="InterPro" id="IPR002893">
    <property type="entry name" value="Znf_MYND"/>
</dbReference>
<evidence type="ECO:0000256" key="1">
    <source>
        <dbReference type="ARBA" id="ARBA00022603"/>
    </source>
</evidence>
<dbReference type="SUPFAM" id="SSF144232">
    <property type="entry name" value="HIT/MYND zinc finger-like"/>
    <property type="match status" value="1"/>
</dbReference>
<reference evidence="9 10" key="1">
    <citation type="journal article" date="2022" name="Allergy">
        <title>Genome assembly and annotation of Periplaneta americana reveal a comprehensive cockroach allergen profile.</title>
        <authorList>
            <person name="Wang L."/>
            <person name="Xiong Q."/>
            <person name="Saelim N."/>
            <person name="Wang L."/>
            <person name="Nong W."/>
            <person name="Wan A.T."/>
            <person name="Shi M."/>
            <person name="Liu X."/>
            <person name="Cao Q."/>
            <person name="Hui J.H.L."/>
            <person name="Sookrung N."/>
            <person name="Leung T.F."/>
            <person name="Tungtrongchitr A."/>
            <person name="Tsui S.K.W."/>
        </authorList>
    </citation>
    <scope>NUCLEOTIDE SEQUENCE [LARGE SCALE GENOMIC DNA]</scope>
    <source>
        <strain evidence="9">PWHHKU_190912</strain>
    </source>
</reference>
<sequence length="717" mass="80299">MQFKVCHGSLYAVMLLADEPRDFNLPTLPQRRITYVSEKLPSKYGVHSEEYVPIRTVTQHTMQQDPAYTARCSSVTLQSNEQGFFLDFAAQVAEAMGSEWIDSKFATLRSDEARLRACYELGDCVHGVLGNVQELYRRKDAALSAQKRREAERYLSAGNPRPALQLCNHAVMRAPPSGVDTSVDNGLSLSLALAVRSESLLQLDENEACLADIQLAIREGFPPHLRPFMARGLNELAQTLLPKFTVHVGPMELIATTVRLQNEISQLDIEQPLPQLEASSSQALSVPQLSQGKNPDMPAMSRLISVVSSPEQGRYAVAAEHISTGDTIVVEPPYAACLLPDVFGTHCHHCFKRLVAPVACPDCSGVAFCSTDCRDRAVRTYHRYECHFMDLLVGSGMSILCHIALRMITQSGLQHFLDEKDSLRESFLQPNKQPGSYASVYNLVTHAEKRPAQDFLHRTLMALFLLRCLQEANFFPHGNKGSLTSDELFIGSLILRHLQLLQFNAHEIFETSMEAPNTFRGSKTVYIAVGIYPTAAMLNHNCHPALARHFVGKNIVLQALRPMEAGENVPENYGPVFTKRPLALRQRTLASRYWFKCDCEACIEDWPTYDTLNNDTLRFRCPTKGCKQLSRKEHRRCPRCKKQVNPQQGIVQEIAGKFLEGMEAMESGDVERAIQLFCLYLDTMYKAGAPPCRDMSLCQDALRVCLANSGNTWVVRK</sequence>
<evidence type="ECO:0000313" key="9">
    <source>
        <dbReference type="EMBL" id="KAJ4433835.1"/>
    </source>
</evidence>
<dbReference type="SUPFAM" id="SSF82199">
    <property type="entry name" value="SET domain"/>
    <property type="match status" value="1"/>
</dbReference>
<evidence type="ECO:0000256" key="5">
    <source>
        <dbReference type="ARBA" id="ARBA00022771"/>
    </source>
</evidence>
<dbReference type="Gene3D" id="1.10.220.160">
    <property type="match status" value="1"/>
</dbReference>
<comment type="caution">
    <text evidence="9">The sequence shown here is derived from an EMBL/GenBank/DDBJ whole genome shotgun (WGS) entry which is preliminary data.</text>
</comment>
<feature type="domain" description="MYND-type" evidence="8">
    <location>
        <begin position="347"/>
        <end position="386"/>
    </location>
</feature>
<keyword evidence="3" id="KW-0949">S-adenosyl-L-methionine</keyword>
<organism evidence="9 10">
    <name type="scientific">Periplaneta americana</name>
    <name type="common">American cockroach</name>
    <name type="synonym">Blatta americana</name>
    <dbReference type="NCBI Taxonomy" id="6978"/>
    <lineage>
        <taxon>Eukaryota</taxon>
        <taxon>Metazoa</taxon>
        <taxon>Ecdysozoa</taxon>
        <taxon>Arthropoda</taxon>
        <taxon>Hexapoda</taxon>
        <taxon>Insecta</taxon>
        <taxon>Pterygota</taxon>
        <taxon>Neoptera</taxon>
        <taxon>Polyneoptera</taxon>
        <taxon>Dictyoptera</taxon>
        <taxon>Blattodea</taxon>
        <taxon>Blattoidea</taxon>
        <taxon>Blattidae</taxon>
        <taxon>Blattinae</taxon>
        <taxon>Periplaneta</taxon>
    </lineage>
</organism>
<evidence type="ECO:0000256" key="3">
    <source>
        <dbReference type="ARBA" id="ARBA00022691"/>
    </source>
</evidence>
<keyword evidence="6" id="KW-0862">Zinc</keyword>
<dbReference type="InterPro" id="IPR052097">
    <property type="entry name" value="SET-MYND_domain_protein"/>
</dbReference>
<keyword evidence="10" id="KW-1185">Reference proteome</keyword>
<protein>
    <recommendedName>
        <fullName evidence="8">MYND-type domain-containing protein</fullName>
    </recommendedName>
</protein>
<dbReference type="Proteomes" id="UP001148838">
    <property type="component" value="Unassembled WGS sequence"/>
</dbReference>
<dbReference type="PROSITE" id="PS50865">
    <property type="entry name" value="ZF_MYND_2"/>
    <property type="match status" value="1"/>
</dbReference>
<dbReference type="InterPro" id="IPR044421">
    <property type="entry name" value="SMYD4_SET"/>
</dbReference>
<evidence type="ECO:0000256" key="2">
    <source>
        <dbReference type="ARBA" id="ARBA00022679"/>
    </source>
</evidence>
<evidence type="ECO:0000256" key="7">
    <source>
        <dbReference type="PROSITE-ProRule" id="PRU00134"/>
    </source>
</evidence>
<name>A0ABQ8SJ95_PERAM</name>
<gene>
    <name evidence="9" type="ORF">ANN_16147</name>
</gene>
<keyword evidence="2" id="KW-0808">Transferase</keyword>
<evidence type="ECO:0000259" key="8">
    <source>
        <dbReference type="PROSITE" id="PS50865"/>
    </source>
</evidence>
<dbReference type="CDD" id="cd10536">
    <property type="entry name" value="SET_SMYD4"/>
    <property type="match status" value="1"/>
</dbReference>
<dbReference type="InterPro" id="IPR046341">
    <property type="entry name" value="SET_dom_sf"/>
</dbReference>
<accession>A0ABQ8SJ95</accession>
<dbReference type="PANTHER" id="PTHR46165">
    <property type="entry name" value="SET AND MYND DOMAIN-CONTAINING PROTEIN 4"/>
    <property type="match status" value="1"/>
</dbReference>
<dbReference type="Pfam" id="PF01753">
    <property type="entry name" value="zf-MYND"/>
    <property type="match status" value="1"/>
</dbReference>
<dbReference type="PANTHER" id="PTHR46165:SF5">
    <property type="entry name" value="RE32936P"/>
    <property type="match status" value="1"/>
</dbReference>
<evidence type="ECO:0000256" key="4">
    <source>
        <dbReference type="ARBA" id="ARBA00022723"/>
    </source>
</evidence>
<keyword evidence="4" id="KW-0479">Metal-binding</keyword>
<keyword evidence="5 7" id="KW-0863">Zinc-finger</keyword>
<dbReference type="EMBL" id="JAJSOF020000027">
    <property type="protein sequence ID" value="KAJ4433835.1"/>
    <property type="molecule type" value="Genomic_DNA"/>
</dbReference>
<dbReference type="Gene3D" id="6.10.140.2220">
    <property type="match status" value="1"/>
</dbReference>
<keyword evidence="1" id="KW-0489">Methyltransferase</keyword>
<dbReference type="Gene3D" id="2.170.270.10">
    <property type="entry name" value="SET domain"/>
    <property type="match status" value="1"/>
</dbReference>
<evidence type="ECO:0000313" key="10">
    <source>
        <dbReference type="Proteomes" id="UP001148838"/>
    </source>
</evidence>
<evidence type="ECO:0000256" key="6">
    <source>
        <dbReference type="ARBA" id="ARBA00022833"/>
    </source>
</evidence>